<sequence>YPENQQQSVHTENQQNSEHPEHPEQQKIKSSEHPKQQKIKSSEHPEQQEIKSPELPEHQQNTENPENLQPSELSENLRQQVNGKMDGTQASGSTDDSSQVGSGPNVNRSSTSVEQALRLLPVFDGTSSEEVHRFLRACDFAVRIIDPGQISLLVQGMTVKLSGRALRAIRYKEIETYRDFRKAIVEMSDKKKLLPQLQMKMLTCKMSSGEGVQDYHDKMEQLMHDLIDAAMEGGDYRNGEDIDKLLRNQILNAFISGLPESYRILLKARGPKNLREALAYALEEETEENLAKETQQLF</sequence>
<feature type="non-terminal residue" evidence="2">
    <location>
        <position position="298"/>
    </location>
</feature>
<feature type="compositionally biased region" description="Polar residues" evidence="1">
    <location>
        <begin position="1"/>
        <end position="17"/>
    </location>
</feature>
<comment type="caution">
    <text evidence="2">The sequence shown here is derived from an EMBL/GenBank/DDBJ whole genome shotgun (WGS) entry which is preliminary data.</text>
</comment>
<evidence type="ECO:0008006" key="4">
    <source>
        <dbReference type="Google" id="ProtNLM"/>
    </source>
</evidence>
<feature type="compositionally biased region" description="Polar residues" evidence="1">
    <location>
        <begin position="58"/>
        <end position="71"/>
    </location>
</feature>
<organism evidence="2 3">
    <name type="scientific">Thalictrum thalictroides</name>
    <name type="common">Rue-anemone</name>
    <name type="synonym">Anemone thalictroides</name>
    <dbReference type="NCBI Taxonomy" id="46969"/>
    <lineage>
        <taxon>Eukaryota</taxon>
        <taxon>Viridiplantae</taxon>
        <taxon>Streptophyta</taxon>
        <taxon>Embryophyta</taxon>
        <taxon>Tracheophyta</taxon>
        <taxon>Spermatophyta</taxon>
        <taxon>Magnoliopsida</taxon>
        <taxon>Ranunculales</taxon>
        <taxon>Ranunculaceae</taxon>
        <taxon>Thalictroideae</taxon>
        <taxon>Thalictrum</taxon>
    </lineage>
</organism>
<accession>A0A7J6V7C5</accession>
<evidence type="ECO:0000313" key="2">
    <source>
        <dbReference type="EMBL" id="KAF5180110.1"/>
    </source>
</evidence>
<gene>
    <name evidence="2" type="ORF">FRX31_030303</name>
</gene>
<reference evidence="2 3" key="1">
    <citation type="submission" date="2020-06" db="EMBL/GenBank/DDBJ databases">
        <title>Transcriptomic and genomic resources for Thalictrum thalictroides and T. hernandezii: Facilitating candidate gene discovery in an emerging model plant lineage.</title>
        <authorList>
            <person name="Arias T."/>
            <person name="Riano-Pachon D.M."/>
            <person name="Di Stilio V.S."/>
        </authorList>
    </citation>
    <scope>NUCLEOTIDE SEQUENCE [LARGE SCALE GENOMIC DNA]</scope>
    <source>
        <strain evidence="3">cv. WT478/WT964</strain>
        <tissue evidence="2">Leaves</tissue>
    </source>
</reference>
<dbReference type="OrthoDB" id="6775742at2759"/>
<protein>
    <recommendedName>
        <fullName evidence="4">Retrotransposon gag domain-containing protein</fullName>
    </recommendedName>
</protein>
<name>A0A7J6V7C5_THATH</name>
<evidence type="ECO:0000256" key="1">
    <source>
        <dbReference type="SAM" id="MobiDB-lite"/>
    </source>
</evidence>
<feature type="non-terminal residue" evidence="2">
    <location>
        <position position="1"/>
    </location>
</feature>
<dbReference type="Proteomes" id="UP000554482">
    <property type="component" value="Unassembled WGS sequence"/>
</dbReference>
<proteinExistence type="predicted"/>
<feature type="region of interest" description="Disordered" evidence="1">
    <location>
        <begin position="84"/>
        <end position="112"/>
    </location>
</feature>
<dbReference type="AlphaFoldDB" id="A0A7J6V7C5"/>
<keyword evidence="3" id="KW-1185">Reference proteome</keyword>
<evidence type="ECO:0000313" key="3">
    <source>
        <dbReference type="Proteomes" id="UP000554482"/>
    </source>
</evidence>
<feature type="region of interest" description="Disordered" evidence="1">
    <location>
        <begin position="1"/>
        <end position="71"/>
    </location>
</feature>
<feature type="compositionally biased region" description="Basic and acidic residues" evidence="1">
    <location>
        <begin position="18"/>
        <end position="57"/>
    </location>
</feature>
<dbReference type="EMBL" id="JABWDY010037832">
    <property type="protein sequence ID" value="KAF5180110.1"/>
    <property type="molecule type" value="Genomic_DNA"/>
</dbReference>